<reference evidence="1" key="1">
    <citation type="submission" date="2022-07" db="EMBL/GenBank/DDBJ databases">
        <title>Genome Sequence of Phlebia brevispora.</title>
        <authorList>
            <person name="Buettner E."/>
        </authorList>
    </citation>
    <scope>NUCLEOTIDE SEQUENCE</scope>
    <source>
        <strain evidence="1">MPL23</strain>
    </source>
</reference>
<dbReference type="Proteomes" id="UP001148662">
    <property type="component" value="Unassembled WGS sequence"/>
</dbReference>
<sequence>MAHEDLHDFNLPVEALHISMPRTPQFVFTTLELCNCQAIYKKTWPPCLDNQPHPHTMGNTPSSQSVNSKTSQKSRPNLFASDRASRAISFYGTPPGSLDLEERPVISTRSTHSSPSSPISLSKPEAKKQAIIEASREDEQTQRVWKAGVYSLINAGSGTVLDLSGGDGTSIIGFPPHHGPNQQWLFTPLGEGYTIRSVSSGLYLTVENSILDNAGIVASPFPVTWKIKAAYEGGELYLRIFWPSESFSFDLENGTPGTKVQLASYKPDEARQLWRVLEHDVTSEVEGPQSSSKSSENELSVSAAPTETIVISDDKDYITTTRTMTTVTTVTTVTKTPRSFMI</sequence>
<evidence type="ECO:0000313" key="2">
    <source>
        <dbReference type="Proteomes" id="UP001148662"/>
    </source>
</evidence>
<evidence type="ECO:0000313" key="1">
    <source>
        <dbReference type="EMBL" id="KAJ3547396.1"/>
    </source>
</evidence>
<dbReference type="EMBL" id="JANHOG010000992">
    <property type="protein sequence ID" value="KAJ3547396.1"/>
    <property type="molecule type" value="Genomic_DNA"/>
</dbReference>
<proteinExistence type="predicted"/>
<name>A0ACC1SVP8_9APHY</name>
<accession>A0ACC1SVP8</accession>
<gene>
    <name evidence="1" type="ORF">NM688_g5408</name>
</gene>
<organism evidence="1 2">
    <name type="scientific">Phlebia brevispora</name>
    <dbReference type="NCBI Taxonomy" id="194682"/>
    <lineage>
        <taxon>Eukaryota</taxon>
        <taxon>Fungi</taxon>
        <taxon>Dikarya</taxon>
        <taxon>Basidiomycota</taxon>
        <taxon>Agaricomycotina</taxon>
        <taxon>Agaricomycetes</taxon>
        <taxon>Polyporales</taxon>
        <taxon>Meruliaceae</taxon>
        <taxon>Phlebia</taxon>
    </lineage>
</organism>
<keyword evidence="2" id="KW-1185">Reference proteome</keyword>
<protein>
    <submittedName>
        <fullName evidence="1">Uncharacterized protein</fullName>
    </submittedName>
</protein>
<comment type="caution">
    <text evidence="1">The sequence shown here is derived from an EMBL/GenBank/DDBJ whole genome shotgun (WGS) entry which is preliminary data.</text>
</comment>